<accession>A0A2T5JEB7</accession>
<dbReference type="PANTHER" id="PTHR44591:SF3">
    <property type="entry name" value="RESPONSE REGULATORY DOMAIN-CONTAINING PROTEIN"/>
    <property type="match status" value="1"/>
</dbReference>
<keyword evidence="1 2" id="KW-0597">Phosphoprotein</keyword>
<dbReference type="Proteomes" id="UP000244168">
    <property type="component" value="Unassembled WGS sequence"/>
</dbReference>
<gene>
    <name evidence="4" type="ORF">C8P68_102943</name>
</gene>
<dbReference type="Gene3D" id="3.40.50.2300">
    <property type="match status" value="1"/>
</dbReference>
<dbReference type="PANTHER" id="PTHR44591">
    <property type="entry name" value="STRESS RESPONSE REGULATOR PROTEIN 1"/>
    <property type="match status" value="1"/>
</dbReference>
<reference evidence="4 5" key="1">
    <citation type="submission" date="2018-04" db="EMBL/GenBank/DDBJ databases">
        <title>Genomic Encyclopedia of Archaeal and Bacterial Type Strains, Phase II (KMG-II): from individual species to whole genera.</title>
        <authorList>
            <person name="Goeker M."/>
        </authorList>
    </citation>
    <scope>NUCLEOTIDE SEQUENCE [LARGE SCALE GENOMIC DNA]</scope>
    <source>
        <strain evidence="4 5">DSM 26809</strain>
    </source>
</reference>
<sequence length="118" mass="12856">MPKTILIAENDADILDIMGYILSDAGYRVLKSLGADALHLAFAALPDLLILDHRLEDSWGADICRQLKAAPLTSHIPVILMSATMHLEETARAAGADEFLTKPFDIDQLLSLVAGLFR</sequence>
<feature type="modified residue" description="4-aspartylphosphate" evidence="2">
    <location>
        <position position="52"/>
    </location>
</feature>
<dbReference type="EMBL" id="QAOQ01000002">
    <property type="protein sequence ID" value="PTR00111.1"/>
    <property type="molecule type" value="Genomic_DNA"/>
</dbReference>
<evidence type="ECO:0000313" key="5">
    <source>
        <dbReference type="Proteomes" id="UP000244168"/>
    </source>
</evidence>
<comment type="caution">
    <text evidence="4">The sequence shown here is derived from an EMBL/GenBank/DDBJ whole genome shotgun (WGS) entry which is preliminary data.</text>
</comment>
<evidence type="ECO:0000256" key="1">
    <source>
        <dbReference type="ARBA" id="ARBA00022553"/>
    </source>
</evidence>
<dbReference type="AlphaFoldDB" id="A0A2T5JEB7"/>
<evidence type="ECO:0000259" key="3">
    <source>
        <dbReference type="PROSITE" id="PS50110"/>
    </source>
</evidence>
<dbReference type="InterPro" id="IPR050595">
    <property type="entry name" value="Bact_response_regulator"/>
</dbReference>
<organism evidence="4 5">
    <name type="scientific">Mucilaginibacter yixingensis</name>
    <dbReference type="NCBI Taxonomy" id="1295612"/>
    <lineage>
        <taxon>Bacteria</taxon>
        <taxon>Pseudomonadati</taxon>
        <taxon>Bacteroidota</taxon>
        <taxon>Sphingobacteriia</taxon>
        <taxon>Sphingobacteriales</taxon>
        <taxon>Sphingobacteriaceae</taxon>
        <taxon>Mucilaginibacter</taxon>
    </lineage>
</organism>
<name>A0A2T5JEB7_9SPHI</name>
<dbReference type="OrthoDB" id="710898at2"/>
<dbReference type="GO" id="GO:0000160">
    <property type="term" value="P:phosphorelay signal transduction system"/>
    <property type="evidence" value="ECO:0007669"/>
    <property type="project" value="InterPro"/>
</dbReference>
<evidence type="ECO:0000313" key="4">
    <source>
        <dbReference type="EMBL" id="PTR00111.1"/>
    </source>
</evidence>
<feature type="domain" description="Response regulatory" evidence="3">
    <location>
        <begin position="4"/>
        <end position="117"/>
    </location>
</feature>
<dbReference type="PROSITE" id="PS50110">
    <property type="entry name" value="RESPONSE_REGULATORY"/>
    <property type="match status" value="1"/>
</dbReference>
<dbReference type="SMART" id="SM00448">
    <property type="entry name" value="REC"/>
    <property type="match status" value="1"/>
</dbReference>
<keyword evidence="5" id="KW-1185">Reference proteome</keyword>
<dbReference type="SUPFAM" id="SSF52172">
    <property type="entry name" value="CheY-like"/>
    <property type="match status" value="1"/>
</dbReference>
<evidence type="ECO:0000256" key="2">
    <source>
        <dbReference type="PROSITE-ProRule" id="PRU00169"/>
    </source>
</evidence>
<dbReference type="RefSeq" id="WP_107828001.1">
    <property type="nucleotide sequence ID" value="NZ_CP160205.1"/>
</dbReference>
<dbReference type="InterPro" id="IPR001789">
    <property type="entry name" value="Sig_transdc_resp-reg_receiver"/>
</dbReference>
<dbReference type="Pfam" id="PF00072">
    <property type="entry name" value="Response_reg"/>
    <property type="match status" value="1"/>
</dbReference>
<protein>
    <submittedName>
        <fullName evidence="4">Response regulator receiver domain-containing protein</fullName>
    </submittedName>
</protein>
<proteinExistence type="predicted"/>
<dbReference type="InterPro" id="IPR011006">
    <property type="entry name" value="CheY-like_superfamily"/>
</dbReference>